<dbReference type="Proteomes" id="UP000030742">
    <property type="component" value="Unassembled WGS sequence"/>
</dbReference>
<dbReference type="AlphaFoldDB" id="N6UFP1"/>
<evidence type="ECO:0000313" key="4">
    <source>
        <dbReference type="Proteomes" id="UP000030742"/>
    </source>
</evidence>
<proteinExistence type="predicted"/>
<dbReference type="PANTHER" id="PTHR34929:SF1">
    <property type="entry name" value="INAF MOTIF CONTAINING 2"/>
    <property type="match status" value="1"/>
</dbReference>
<evidence type="ECO:0000256" key="1">
    <source>
        <dbReference type="SAM" id="Phobius"/>
    </source>
</evidence>
<accession>N6UFP1</accession>
<dbReference type="Pfam" id="PF15018">
    <property type="entry name" value="InaF-motif"/>
    <property type="match status" value="2"/>
</dbReference>
<dbReference type="OrthoDB" id="8113027at2759"/>
<dbReference type="HOGENOM" id="CLU_994866_0_0_1"/>
<dbReference type="EMBL" id="KB632197">
    <property type="protein sequence ID" value="ERL89989.1"/>
    <property type="molecule type" value="Genomic_DNA"/>
</dbReference>
<feature type="non-terminal residue" evidence="2">
    <location>
        <position position="1"/>
    </location>
</feature>
<keyword evidence="1" id="KW-1133">Transmembrane helix</keyword>
<dbReference type="InterPro" id="IPR029162">
    <property type="entry name" value="InaF-motif"/>
</dbReference>
<reference evidence="2 4" key="1">
    <citation type="journal article" date="2013" name="Genome Biol.">
        <title>Draft genome of the mountain pine beetle, Dendroctonus ponderosae Hopkins, a major forest pest.</title>
        <authorList>
            <person name="Keeling C.I."/>
            <person name="Yuen M.M."/>
            <person name="Liao N.Y."/>
            <person name="Docking T.R."/>
            <person name="Chan S.K."/>
            <person name="Taylor G.A."/>
            <person name="Palmquist D.L."/>
            <person name="Jackman S.D."/>
            <person name="Nguyen A."/>
            <person name="Li M."/>
            <person name="Henderson H."/>
            <person name="Janes J.K."/>
            <person name="Zhao Y."/>
            <person name="Pandoh P."/>
            <person name="Moore R."/>
            <person name="Sperling F.A."/>
            <person name="Huber D.P."/>
            <person name="Birol I."/>
            <person name="Jones S.J."/>
            <person name="Bohlmann J."/>
        </authorList>
    </citation>
    <scope>NUCLEOTIDE SEQUENCE</scope>
</reference>
<dbReference type="PANTHER" id="PTHR34929">
    <property type="entry name" value="ZGC:153157"/>
    <property type="match status" value="1"/>
</dbReference>
<evidence type="ECO:0000313" key="2">
    <source>
        <dbReference type="EMBL" id="ENN77472.1"/>
    </source>
</evidence>
<keyword evidence="1" id="KW-0812">Transmembrane</keyword>
<name>N6UFP1_DENPD</name>
<sequence length="280" mass="31919">MSLQEEISEADNSPNGDIFQQKKKPKALRVLTVMAYVLSVSMAAILLSIYYIFMWQGRPHIGAFGTGAVAHPEYLIQPNNTHESHIFGTLQESTLGPINQKSARNETFRMSCKSNGIKLTKCDSQQWKTATILEPPSVKFAGEEAKDRLYEPKHKKKIVRVLTVVAYVFFVSLAAIMLSMYYVFLWNGTQRVAAKLVAKQQNFSGNKCEIVLAEIQRQIRLMESMRTTTTTTTTTERPTSPIPDMNLKWKDEDFSDLEDTRKNSFFLNKLLKEYPYPSLD</sequence>
<feature type="transmembrane region" description="Helical" evidence="1">
    <location>
        <begin position="158"/>
        <end position="184"/>
    </location>
</feature>
<protein>
    <submittedName>
        <fullName evidence="2">Uncharacterized protein</fullName>
    </submittedName>
</protein>
<keyword evidence="1" id="KW-0472">Membrane</keyword>
<organism evidence="2">
    <name type="scientific">Dendroctonus ponderosae</name>
    <name type="common">Mountain pine beetle</name>
    <dbReference type="NCBI Taxonomy" id="77166"/>
    <lineage>
        <taxon>Eukaryota</taxon>
        <taxon>Metazoa</taxon>
        <taxon>Ecdysozoa</taxon>
        <taxon>Arthropoda</taxon>
        <taxon>Hexapoda</taxon>
        <taxon>Insecta</taxon>
        <taxon>Pterygota</taxon>
        <taxon>Neoptera</taxon>
        <taxon>Endopterygota</taxon>
        <taxon>Coleoptera</taxon>
        <taxon>Polyphaga</taxon>
        <taxon>Cucujiformia</taxon>
        <taxon>Curculionidae</taxon>
        <taxon>Scolytinae</taxon>
        <taxon>Dendroctonus</taxon>
    </lineage>
</organism>
<evidence type="ECO:0000313" key="3">
    <source>
        <dbReference type="EMBL" id="ERL89989.1"/>
    </source>
</evidence>
<dbReference type="EMBL" id="KB740945">
    <property type="protein sequence ID" value="ENN77472.1"/>
    <property type="molecule type" value="Genomic_DNA"/>
</dbReference>
<feature type="transmembrane region" description="Helical" evidence="1">
    <location>
        <begin position="33"/>
        <end position="53"/>
    </location>
</feature>
<gene>
    <name evidence="3" type="ORF">D910_07348</name>
    <name evidence="2" type="ORF">YQE_06000</name>
</gene>